<dbReference type="Proteomes" id="UP000015106">
    <property type="component" value="Chromosome 7"/>
</dbReference>
<reference evidence="2" key="1">
    <citation type="journal article" date="2013" name="Nature">
        <title>Draft genome of the wheat A-genome progenitor Triticum urartu.</title>
        <authorList>
            <person name="Ling H.Q."/>
            <person name="Zhao S."/>
            <person name="Liu D."/>
            <person name="Wang J."/>
            <person name="Sun H."/>
            <person name="Zhang C."/>
            <person name="Fan H."/>
            <person name="Li D."/>
            <person name="Dong L."/>
            <person name="Tao Y."/>
            <person name="Gao C."/>
            <person name="Wu H."/>
            <person name="Li Y."/>
            <person name="Cui Y."/>
            <person name="Guo X."/>
            <person name="Zheng S."/>
            <person name="Wang B."/>
            <person name="Yu K."/>
            <person name="Liang Q."/>
            <person name="Yang W."/>
            <person name="Lou X."/>
            <person name="Chen J."/>
            <person name="Feng M."/>
            <person name="Jian J."/>
            <person name="Zhang X."/>
            <person name="Luo G."/>
            <person name="Jiang Y."/>
            <person name="Liu J."/>
            <person name="Wang Z."/>
            <person name="Sha Y."/>
            <person name="Zhang B."/>
            <person name="Wu H."/>
            <person name="Tang D."/>
            <person name="Shen Q."/>
            <person name="Xue P."/>
            <person name="Zou S."/>
            <person name="Wang X."/>
            <person name="Liu X."/>
            <person name="Wang F."/>
            <person name="Yang Y."/>
            <person name="An X."/>
            <person name="Dong Z."/>
            <person name="Zhang K."/>
            <person name="Zhang X."/>
            <person name="Luo M.C."/>
            <person name="Dvorak J."/>
            <person name="Tong Y."/>
            <person name="Wang J."/>
            <person name="Yang H."/>
            <person name="Li Z."/>
            <person name="Wang D."/>
            <person name="Zhang A."/>
            <person name="Wang J."/>
        </authorList>
    </citation>
    <scope>NUCLEOTIDE SEQUENCE</scope>
    <source>
        <strain evidence="2">cv. G1812</strain>
    </source>
</reference>
<evidence type="ECO:0000313" key="2">
    <source>
        <dbReference type="Proteomes" id="UP000015106"/>
    </source>
</evidence>
<reference evidence="1" key="2">
    <citation type="submission" date="2018-03" db="EMBL/GenBank/DDBJ databases">
        <title>The Triticum urartu genome reveals the dynamic nature of wheat genome evolution.</title>
        <authorList>
            <person name="Ling H."/>
            <person name="Ma B."/>
            <person name="Shi X."/>
            <person name="Liu H."/>
            <person name="Dong L."/>
            <person name="Sun H."/>
            <person name="Cao Y."/>
            <person name="Gao Q."/>
            <person name="Zheng S."/>
            <person name="Li Y."/>
            <person name="Yu Y."/>
            <person name="Du H."/>
            <person name="Qi M."/>
            <person name="Li Y."/>
            <person name="Yu H."/>
            <person name="Cui Y."/>
            <person name="Wang N."/>
            <person name="Chen C."/>
            <person name="Wu H."/>
            <person name="Zhao Y."/>
            <person name="Zhang J."/>
            <person name="Li Y."/>
            <person name="Zhou W."/>
            <person name="Zhang B."/>
            <person name="Hu W."/>
            <person name="Eijk M."/>
            <person name="Tang J."/>
            <person name="Witsenboer H."/>
            <person name="Zhao S."/>
            <person name="Li Z."/>
            <person name="Zhang A."/>
            <person name="Wang D."/>
            <person name="Liang C."/>
        </authorList>
    </citation>
    <scope>NUCLEOTIDE SEQUENCE [LARGE SCALE GENOMIC DNA]</scope>
    <source>
        <strain evidence="1">cv. G1812</strain>
    </source>
</reference>
<organism evidence="1 2">
    <name type="scientific">Triticum urartu</name>
    <name type="common">Red wild einkorn</name>
    <name type="synonym">Crithodium urartu</name>
    <dbReference type="NCBI Taxonomy" id="4572"/>
    <lineage>
        <taxon>Eukaryota</taxon>
        <taxon>Viridiplantae</taxon>
        <taxon>Streptophyta</taxon>
        <taxon>Embryophyta</taxon>
        <taxon>Tracheophyta</taxon>
        <taxon>Spermatophyta</taxon>
        <taxon>Magnoliopsida</taxon>
        <taxon>Liliopsida</taxon>
        <taxon>Poales</taxon>
        <taxon>Poaceae</taxon>
        <taxon>BOP clade</taxon>
        <taxon>Pooideae</taxon>
        <taxon>Triticodae</taxon>
        <taxon>Triticeae</taxon>
        <taxon>Triticinae</taxon>
        <taxon>Triticum</taxon>
    </lineage>
</organism>
<name>A0A8R7V190_TRIUA</name>
<sequence>MNMLIPGIYVTSQQYIICYATLAIHFVDFECPFLCPTEETLTNFHVPDFILPEFSLLEPVLTTS</sequence>
<keyword evidence="2" id="KW-1185">Reference proteome</keyword>
<proteinExistence type="predicted"/>
<protein>
    <submittedName>
        <fullName evidence="1">Uncharacterized protein</fullName>
    </submittedName>
</protein>
<dbReference type="AlphaFoldDB" id="A0A8R7V190"/>
<reference evidence="1" key="3">
    <citation type="submission" date="2022-06" db="UniProtKB">
        <authorList>
            <consortium name="EnsemblPlants"/>
        </authorList>
    </citation>
    <scope>IDENTIFICATION</scope>
</reference>
<accession>A0A8R7V190</accession>
<evidence type="ECO:0000313" key="1">
    <source>
        <dbReference type="EnsemblPlants" id="TuG1812G0700000880.01.T01.cds354276"/>
    </source>
</evidence>
<dbReference type="Gramene" id="TuG1812G0700000880.01.T01">
    <property type="protein sequence ID" value="TuG1812G0700000880.01.T01.cds354276"/>
    <property type="gene ID" value="TuG1812G0700000880.01"/>
</dbReference>
<dbReference type="EnsemblPlants" id="TuG1812G0700000880.01.T01">
    <property type="protein sequence ID" value="TuG1812G0700000880.01.T01.cds354276"/>
    <property type="gene ID" value="TuG1812G0700000880.01"/>
</dbReference>